<dbReference type="Proteomes" id="UP000001416">
    <property type="component" value="Chromosome"/>
</dbReference>
<dbReference type="SMR" id="Q82VP0"/>
<sequence length="277" mass="30535">MSGFCHLPDKPSLIMLVLIFSGVSLGGCTTQQSRSMVPKQSAGLKATNAGKTRNIEVIPIPEKLPCQRTCRDEIIALKQKLAEKDELIRNLNAREQDQAQVLQETTSEISRTKNKLHRLATQPEAASKIAEVEIAINAARQAVFDESDAVFQLLAQRLLDAAMVAYRQKDYSGAMNHAAQSGELIDAIANPARKALESQDATLIFRISIPLLVTRTISLRADPTDHSRVIGSLEKDTPLTATAYSGNWLRVQTRDDLSGWIQSQSVDVRVDSQNFQK</sequence>
<gene>
    <name evidence="3" type="ordered locus">NE1026</name>
</gene>
<organism evidence="3 4">
    <name type="scientific">Nitrosomonas europaea (strain ATCC 19718 / CIP 103999 / KCTC 2705 / NBRC 14298)</name>
    <dbReference type="NCBI Taxonomy" id="228410"/>
    <lineage>
        <taxon>Bacteria</taxon>
        <taxon>Pseudomonadati</taxon>
        <taxon>Pseudomonadota</taxon>
        <taxon>Betaproteobacteria</taxon>
        <taxon>Nitrosomonadales</taxon>
        <taxon>Nitrosomonadaceae</taxon>
        <taxon>Nitrosomonas</taxon>
    </lineage>
</organism>
<keyword evidence="1" id="KW-0175">Coiled coil</keyword>
<dbReference type="eggNOG" id="COG3103">
    <property type="taxonomic scope" value="Bacteria"/>
</dbReference>
<evidence type="ECO:0000259" key="2">
    <source>
        <dbReference type="Pfam" id="PF08239"/>
    </source>
</evidence>
<evidence type="ECO:0000256" key="1">
    <source>
        <dbReference type="SAM" id="Coils"/>
    </source>
</evidence>
<accession>Q82VP0</accession>
<dbReference type="AlphaFoldDB" id="Q82VP0"/>
<dbReference type="KEGG" id="neu:NE1026"/>
<keyword evidence="4" id="KW-1185">Reference proteome</keyword>
<dbReference type="STRING" id="228410.NE1026"/>
<proteinExistence type="predicted"/>
<reference evidence="3 4" key="1">
    <citation type="journal article" date="2003" name="J. Bacteriol.">
        <title>Complete genome sequence of the ammonia-oxidizing bacterium and obligate chemolithoautotroph Nitrosomonas europaea.</title>
        <authorList>
            <person name="Chain P."/>
            <person name="Lamerdin J."/>
            <person name="Larimer F."/>
            <person name="Regala W."/>
            <person name="Land M."/>
            <person name="Hauser L."/>
            <person name="Hooper A."/>
            <person name="Klotz M."/>
            <person name="Norton J."/>
            <person name="Sayavedra-Soto L."/>
            <person name="Arciero D."/>
            <person name="Hommes N."/>
            <person name="Whittaker M."/>
            <person name="Arp D."/>
        </authorList>
    </citation>
    <scope>NUCLEOTIDE SEQUENCE [LARGE SCALE GENOMIC DNA]</scope>
    <source>
        <strain evidence="4">ATCC 19718 / CIP 103999 / KCTC 2705 / NBRC 14298</strain>
    </source>
</reference>
<dbReference type="EMBL" id="AL954747">
    <property type="protein sequence ID" value="CAD84937.1"/>
    <property type="molecule type" value="Genomic_DNA"/>
</dbReference>
<dbReference type="HOGENOM" id="CLU_1004097_0_0_4"/>
<feature type="coiled-coil region" evidence="1">
    <location>
        <begin position="74"/>
        <end position="122"/>
    </location>
</feature>
<dbReference type="Gene3D" id="2.30.30.40">
    <property type="entry name" value="SH3 Domains"/>
    <property type="match status" value="1"/>
</dbReference>
<evidence type="ECO:0000313" key="4">
    <source>
        <dbReference type="Proteomes" id="UP000001416"/>
    </source>
</evidence>
<name>Q82VP0_NITEU</name>
<dbReference type="Pfam" id="PF08239">
    <property type="entry name" value="SH3_3"/>
    <property type="match status" value="1"/>
</dbReference>
<protein>
    <recommendedName>
        <fullName evidence="2">SH3b domain-containing protein</fullName>
    </recommendedName>
</protein>
<dbReference type="InterPro" id="IPR003646">
    <property type="entry name" value="SH3-like_bac-type"/>
</dbReference>
<feature type="domain" description="SH3b" evidence="2">
    <location>
        <begin position="218"/>
        <end position="266"/>
    </location>
</feature>
<evidence type="ECO:0000313" key="3">
    <source>
        <dbReference type="EMBL" id="CAD84937.1"/>
    </source>
</evidence>